<dbReference type="AlphaFoldDB" id="A0A9N8DG13"/>
<comment type="caution">
    <text evidence="2">The sequence shown here is derived from an EMBL/GenBank/DDBJ whole genome shotgun (WGS) entry which is preliminary data.</text>
</comment>
<accession>A0A9N8DG13</accession>
<proteinExistence type="predicted"/>
<feature type="compositionally biased region" description="Polar residues" evidence="1">
    <location>
        <begin position="1"/>
        <end position="29"/>
    </location>
</feature>
<reference evidence="2" key="1">
    <citation type="submission" date="2020-06" db="EMBL/GenBank/DDBJ databases">
        <authorList>
            <consortium name="Plant Systems Biology data submission"/>
        </authorList>
    </citation>
    <scope>NUCLEOTIDE SEQUENCE</scope>
    <source>
        <strain evidence="2">D6</strain>
    </source>
</reference>
<dbReference type="Proteomes" id="UP001153069">
    <property type="component" value="Unassembled WGS sequence"/>
</dbReference>
<evidence type="ECO:0000256" key="1">
    <source>
        <dbReference type="SAM" id="MobiDB-lite"/>
    </source>
</evidence>
<evidence type="ECO:0000313" key="3">
    <source>
        <dbReference type="Proteomes" id="UP001153069"/>
    </source>
</evidence>
<dbReference type="OrthoDB" id="5370359at2759"/>
<feature type="region of interest" description="Disordered" evidence="1">
    <location>
        <begin position="1"/>
        <end position="34"/>
    </location>
</feature>
<gene>
    <name evidence="2" type="ORF">SEMRO_124_G059780.1</name>
</gene>
<sequence>MGYFTNHQSSNHQAQSKDQPYATRTMSETKSTKVAAIKPSVTKKRSVDEYESMTQRELIATLQDRDANIIKLESECKRLKKSTSSEGPVVAVSPEKIQAQAQKVRSMAYKGIKSQMKWKPSCKHGTARFSYEGMCDEAAFRAFMGLTEKEKTKGKRMESGAFENKILGQSLEASIRYGYLYLKGNVNISFSKDECTVKITGGYGI</sequence>
<protein>
    <submittedName>
        <fullName evidence="2">Uncharacterized protein</fullName>
    </submittedName>
</protein>
<name>A0A9N8DG13_9STRA</name>
<keyword evidence="3" id="KW-1185">Reference proteome</keyword>
<dbReference type="EMBL" id="CAICTM010000123">
    <property type="protein sequence ID" value="CAB9501984.1"/>
    <property type="molecule type" value="Genomic_DNA"/>
</dbReference>
<evidence type="ECO:0000313" key="2">
    <source>
        <dbReference type="EMBL" id="CAB9501984.1"/>
    </source>
</evidence>
<organism evidence="2 3">
    <name type="scientific">Seminavis robusta</name>
    <dbReference type="NCBI Taxonomy" id="568900"/>
    <lineage>
        <taxon>Eukaryota</taxon>
        <taxon>Sar</taxon>
        <taxon>Stramenopiles</taxon>
        <taxon>Ochrophyta</taxon>
        <taxon>Bacillariophyta</taxon>
        <taxon>Bacillariophyceae</taxon>
        <taxon>Bacillariophycidae</taxon>
        <taxon>Naviculales</taxon>
        <taxon>Naviculaceae</taxon>
        <taxon>Seminavis</taxon>
    </lineage>
</organism>